<accession>A0A6P1XZD4</accession>
<proteinExistence type="predicted"/>
<feature type="compositionally biased region" description="Basic and acidic residues" evidence="1">
    <location>
        <begin position="158"/>
        <end position="170"/>
    </location>
</feature>
<dbReference type="EMBL" id="CP048020">
    <property type="protein sequence ID" value="QHX42878.1"/>
    <property type="molecule type" value="Genomic_DNA"/>
</dbReference>
<dbReference type="RefSeq" id="WP_162663120.1">
    <property type="nucleotide sequence ID" value="NZ_CP048020.1"/>
</dbReference>
<evidence type="ECO:0000313" key="2">
    <source>
        <dbReference type="EMBL" id="QHX42878.1"/>
    </source>
</evidence>
<gene>
    <name evidence="2" type="ORF">GWP43_04785</name>
</gene>
<dbReference type="KEGG" id="trz:GWP43_04785"/>
<dbReference type="AlphaFoldDB" id="A0A6P1XZD4"/>
<feature type="region of interest" description="Disordered" evidence="1">
    <location>
        <begin position="1"/>
        <end position="23"/>
    </location>
</feature>
<feature type="compositionally biased region" description="Basic and acidic residues" evidence="1">
    <location>
        <begin position="1"/>
        <end position="10"/>
    </location>
</feature>
<sequence>MSKEIVNDLHTKRKPPRTKKEREEHLAKIAYADRLNPVKSMNIELFAEKIADELGITVGTAKKDILEVKRRRKKAAEIDQQYELGKKLEELAAVKEMAIKSQNMNAYLGAINKECELLGLDKLSIFVGTQEDMELSLSLKKKAISDKLTLIGNSAPSKEQEAPLAQDRESQGINNPQKDNA</sequence>
<feature type="compositionally biased region" description="Polar residues" evidence="1">
    <location>
        <begin position="171"/>
        <end position="181"/>
    </location>
</feature>
<evidence type="ECO:0000313" key="3">
    <source>
        <dbReference type="Proteomes" id="UP000464374"/>
    </source>
</evidence>
<reference evidence="2 3" key="1">
    <citation type="submission" date="2020-01" db="EMBL/GenBank/DDBJ databases">
        <title>Complete genome sequence of a human oral phylogroup 1 Treponema sp. strain ATCC 700766, originally isolated from periodontitis dental plaque.</title>
        <authorList>
            <person name="Chan Y."/>
            <person name="Huo Y.-B."/>
            <person name="Yu X.-L."/>
            <person name="Zeng H."/>
            <person name="Leung W.-K."/>
            <person name="Watt R.M."/>
        </authorList>
    </citation>
    <scope>NUCLEOTIDE SEQUENCE [LARGE SCALE GENOMIC DNA]</scope>
    <source>
        <strain evidence="2 3">OMZ 804</strain>
    </source>
</reference>
<feature type="region of interest" description="Disordered" evidence="1">
    <location>
        <begin position="152"/>
        <end position="181"/>
    </location>
</feature>
<protein>
    <submittedName>
        <fullName evidence="2">Uncharacterized protein</fullName>
    </submittedName>
</protein>
<organism evidence="2 3">
    <name type="scientific">Treponema vincentii</name>
    <dbReference type="NCBI Taxonomy" id="69710"/>
    <lineage>
        <taxon>Bacteria</taxon>
        <taxon>Pseudomonadati</taxon>
        <taxon>Spirochaetota</taxon>
        <taxon>Spirochaetia</taxon>
        <taxon>Spirochaetales</taxon>
        <taxon>Treponemataceae</taxon>
        <taxon>Treponema</taxon>
    </lineage>
</organism>
<name>A0A6P1XZD4_9SPIR</name>
<evidence type="ECO:0000256" key="1">
    <source>
        <dbReference type="SAM" id="MobiDB-lite"/>
    </source>
</evidence>
<dbReference type="Proteomes" id="UP000464374">
    <property type="component" value="Chromosome"/>
</dbReference>